<dbReference type="PANTHER" id="PTHR15827:SF2">
    <property type="entry name" value="CYCLIN-DEPENDENT KINASE 2-INTERACTING PROTEIN"/>
    <property type="match status" value="1"/>
</dbReference>
<evidence type="ECO:0000313" key="3">
    <source>
        <dbReference type="Proteomes" id="UP000887568"/>
    </source>
</evidence>
<evidence type="ECO:0000313" key="2">
    <source>
        <dbReference type="EnsemblMetazoa" id="XP_038074025.1"/>
    </source>
</evidence>
<dbReference type="OrthoDB" id="17066at2759"/>
<evidence type="ECO:0008006" key="4">
    <source>
        <dbReference type="Google" id="ProtNLM"/>
    </source>
</evidence>
<proteinExistence type="predicted"/>
<feature type="region of interest" description="Disordered" evidence="1">
    <location>
        <begin position="1"/>
        <end position="34"/>
    </location>
</feature>
<dbReference type="InterPro" id="IPR023250">
    <property type="entry name" value="Cyclin-dep_Kinase_2_interact"/>
</dbReference>
<dbReference type="PRINTS" id="PR02040">
    <property type="entry name" value="CDK2IP"/>
</dbReference>
<organism evidence="2 3">
    <name type="scientific">Patiria miniata</name>
    <name type="common">Bat star</name>
    <name type="synonym">Asterina miniata</name>
    <dbReference type="NCBI Taxonomy" id="46514"/>
    <lineage>
        <taxon>Eukaryota</taxon>
        <taxon>Metazoa</taxon>
        <taxon>Echinodermata</taxon>
        <taxon>Eleutherozoa</taxon>
        <taxon>Asterozoa</taxon>
        <taxon>Asteroidea</taxon>
        <taxon>Valvatacea</taxon>
        <taxon>Valvatida</taxon>
        <taxon>Asterinidae</taxon>
        <taxon>Patiria</taxon>
    </lineage>
</organism>
<dbReference type="GeneID" id="119742073"/>
<dbReference type="OMA" id="HQPYVET"/>
<dbReference type="Proteomes" id="UP000887568">
    <property type="component" value="Unplaced"/>
</dbReference>
<dbReference type="PANTHER" id="PTHR15827">
    <property type="entry name" value="CYCLIN-DEPENDENT KINASE 2-INTERACTING PROTEIN"/>
    <property type="match status" value="1"/>
</dbReference>
<protein>
    <recommendedName>
        <fullName evidence="4">Cyclin-dependent kinase 2-interacting protein</fullName>
    </recommendedName>
</protein>
<accession>A0A914BDU3</accession>
<reference evidence="2" key="1">
    <citation type="submission" date="2022-11" db="UniProtKB">
        <authorList>
            <consortium name="EnsemblMetazoa"/>
        </authorList>
    </citation>
    <scope>IDENTIFICATION</scope>
</reference>
<dbReference type="AlphaFoldDB" id="A0A914BDU3"/>
<name>A0A914BDU3_PATMI</name>
<dbReference type="CTD" id="51550"/>
<feature type="compositionally biased region" description="Basic residues" evidence="1">
    <location>
        <begin position="13"/>
        <end position="23"/>
    </location>
</feature>
<dbReference type="EnsemblMetazoa" id="XM_038218097.1">
    <property type="protein sequence ID" value="XP_038074025.1"/>
    <property type="gene ID" value="LOC119742073"/>
</dbReference>
<keyword evidence="3" id="KW-1185">Reference proteome</keyword>
<sequence length="249" mass="27640">MANFGADGDTRGRGKISKKKKKIQVSEGSGEQADTGCELMAVHVPSKSPSTPLQGSARIIKDHSADWHNYIDKWDGLNDKGLAVVNRIVTAKLQAQESSEVAFMTDKVTNMETDSQGTTTTHMPDGMEELCAELTGIYYKMEKLVNKMAAITKHLQGVSEMEKSLSRSDEDEQPIFQTWPVHLFWETSSRLGDMYSKELSLKKAILGDVAHASSRDVLMTYTSAWLHQPYIDNDATILLESMLGETGHR</sequence>
<dbReference type="RefSeq" id="XP_038074025.1">
    <property type="nucleotide sequence ID" value="XM_038218097.1"/>
</dbReference>
<evidence type="ECO:0000256" key="1">
    <source>
        <dbReference type="SAM" id="MobiDB-lite"/>
    </source>
</evidence>